<dbReference type="InterPro" id="IPR003959">
    <property type="entry name" value="ATPase_AAA_core"/>
</dbReference>
<dbReference type="GO" id="GO:0005524">
    <property type="term" value="F:ATP binding"/>
    <property type="evidence" value="ECO:0007669"/>
    <property type="project" value="UniProtKB-KW"/>
</dbReference>
<keyword evidence="2" id="KW-0067">ATP-binding</keyword>
<dbReference type="PANTHER" id="PTHR40396">
    <property type="entry name" value="ATPASE-LIKE PROTEIN"/>
    <property type="match status" value="1"/>
</dbReference>
<evidence type="ECO:0000313" key="3">
    <source>
        <dbReference type="Proteomes" id="UP001163255"/>
    </source>
</evidence>
<dbReference type="InterPro" id="IPR027417">
    <property type="entry name" value="P-loop_NTPase"/>
</dbReference>
<keyword evidence="2" id="KW-0547">Nucleotide-binding</keyword>
<dbReference type="RefSeq" id="WP_262595862.1">
    <property type="nucleotide sequence ID" value="NZ_CP103300.1"/>
</dbReference>
<protein>
    <submittedName>
        <fullName evidence="2">ATP-binding protein</fullName>
    </submittedName>
</protein>
<evidence type="ECO:0000259" key="1">
    <source>
        <dbReference type="Pfam" id="PF13304"/>
    </source>
</evidence>
<evidence type="ECO:0000313" key="2">
    <source>
        <dbReference type="EMBL" id="UYM14405.1"/>
    </source>
</evidence>
<feature type="domain" description="ATPase AAA-type core" evidence="1">
    <location>
        <begin position="66"/>
        <end position="382"/>
    </location>
</feature>
<dbReference type="EMBL" id="CP103300">
    <property type="protein sequence ID" value="UYM14405.1"/>
    <property type="molecule type" value="Genomic_DNA"/>
</dbReference>
<dbReference type="SUPFAM" id="SSF52540">
    <property type="entry name" value="P-loop containing nucleoside triphosphate hydrolases"/>
    <property type="match status" value="1"/>
</dbReference>
<sequence length="448" mass="51138">MTVFLAYDTVIEHYIGKAMIVELFVENYKSIKQRQSLNLTKMTGEELSDNAFELNAPNNLCLLRSAAIYGANAAGKSNFISALGTMQMIVKESAKESQRGDKLPVVPFRLANDSIKEPTEFEIVFIAEGVKYQYGFSLTESQIKEEWLFASPKGRAQRWFIRAYDEETQQYAWDFSSHFLGKKQLWREATKSNSLFLSTAVMLNSEQLKPVFDWFDNTLKVTNIGGWEPGYTAQLCSESKTKNEVLSFLKSADLDISDIHLELKRIDKNSLPDAMSEEFKDKILKDLKDKEIIDIKTIHKNSAGEDVLFDLSEESDGTRKLFAFAGPWIDSLKNGRVLFIDELHDSLHPNMVKFLIKLFNDKNTNQNNAQLVFTTHETSVLDQRVFRRDQIWFCSKDKDQSTDIYPLTDFSPRKGVDNLEKAYLSGRYGALPLVSNFEFLGSKGSSRT</sequence>
<gene>
    <name evidence="2" type="ORF">NX720_16070</name>
</gene>
<dbReference type="Gene3D" id="3.40.50.300">
    <property type="entry name" value="P-loop containing nucleotide triphosphate hydrolases"/>
    <property type="match status" value="1"/>
</dbReference>
<name>A0ABY6GNT4_9GAMM</name>
<keyword evidence="3" id="KW-1185">Reference proteome</keyword>
<dbReference type="Pfam" id="PF13304">
    <property type="entry name" value="AAA_21"/>
    <property type="match status" value="1"/>
</dbReference>
<proteinExistence type="predicted"/>
<dbReference type="PANTHER" id="PTHR40396:SF1">
    <property type="entry name" value="ATPASE AAA-TYPE CORE DOMAIN-CONTAINING PROTEIN"/>
    <property type="match status" value="1"/>
</dbReference>
<dbReference type="Proteomes" id="UP001163255">
    <property type="component" value="Chromosome"/>
</dbReference>
<reference evidence="2" key="1">
    <citation type="submission" date="2022-10" db="EMBL/GenBank/DDBJ databases">
        <title>Completed Genome Sequence of two octocoral isolated bacterium, Endozoicomonas euniceicola EF212T and Endozoicomonas gorgoniicola PS125T.</title>
        <authorList>
            <person name="Chiou Y.-J."/>
            <person name="Chen Y.-H."/>
        </authorList>
    </citation>
    <scope>NUCLEOTIDE SEQUENCE</scope>
    <source>
        <strain evidence="2">EF212</strain>
    </source>
</reference>
<organism evidence="2 3">
    <name type="scientific">Endozoicomonas euniceicola</name>
    <dbReference type="NCBI Taxonomy" id="1234143"/>
    <lineage>
        <taxon>Bacteria</taxon>
        <taxon>Pseudomonadati</taxon>
        <taxon>Pseudomonadota</taxon>
        <taxon>Gammaproteobacteria</taxon>
        <taxon>Oceanospirillales</taxon>
        <taxon>Endozoicomonadaceae</taxon>
        <taxon>Endozoicomonas</taxon>
    </lineage>
</organism>
<accession>A0ABY6GNT4</accession>